<accession>A0AAD4YT57</accession>
<organism evidence="1 2">
    <name type="scientific">Prunus dulcis</name>
    <name type="common">Almond</name>
    <name type="synonym">Amygdalus dulcis</name>
    <dbReference type="NCBI Taxonomy" id="3755"/>
    <lineage>
        <taxon>Eukaryota</taxon>
        <taxon>Viridiplantae</taxon>
        <taxon>Streptophyta</taxon>
        <taxon>Embryophyta</taxon>
        <taxon>Tracheophyta</taxon>
        <taxon>Spermatophyta</taxon>
        <taxon>Magnoliopsida</taxon>
        <taxon>eudicotyledons</taxon>
        <taxon>Gunneridae</taxon>
        <taxon>Pentapetalae</taxon>
        <taxon>rosids</taxon>
        <taxon>fabids</taxon>
        <taxon>Rosales</taxon>
        <taxon>Rosaceae</taxon>
        <taxon>Amygdaloideae</taxon>
        <taxon>Amygdaleae</taxon>
        <taxon>Prunus</taxon>
    </lineage>
</organism>
<dbReference type="EMBL" id="JAJFAZ020000007">
    <property type="protein sequence ID" value="KAI5320455.1"/>
    <property type="molecule type" value="Genomic_DNA"/>
</dbReference>
<proteinExistence type="predicted"/>
<evidence type="ECO:0000313" key="1">
    <source>
        <dbReference type="EMBL" id="KAI5320455.1"/>
    </source>
</evidence>
<comment type="caution">
    <text evidence="1">The sequence shown here is derived from an EMBL/GenBank/DDBJ whole genome shotgun (WGS) entry which is preliminary data.</text>
</comment>
<reference evidence="1 2" key="1">
    <citation type="journal article" date="2022" name="G3 (Bethesda)">
        <title>Whole-genome sequence and methylome profiling of the almond [Prunus dulcis (Mill.) D.A. Webb] cultivar 'Nonpareil'.</title>
        <authorList>
            <person name="D'Amico-Willman K.M."/>
            <person name="Ouma W.Z."/>
            <person name="Meulia T."/>
            <person name="Sideli G.M."/>
            <person name="Gradziel T.M."/>
            <person name="Fresnedo-Ramirez J."/>
        </authorList>
    </citation>
    <scope>NUCLEOTIDE SEQUENCE [LARGE SCALE GENOMIC DNA]</scope>
    <source>
        <strain evidence="1">Clone GOH B32 T37-40</strain>
    </source>
</reference>
<dbReference type="Proteomes" id="UP001054821">
    <property type="component" value="Chromosome 7"/>
</dbReference>
<sequence>MLVNIQQLQRGIRWSSERLEEEDDDEEDQSEHYTARLLFISIWCVSVGIMNKNKLVLLIAGSLSVEEALRLMRKKPDKESGSLTSADAEMQQSLDIADSGITIHARVACLIVFFFHRFNSESIFVFEESLSRSLEAIGFWG</sequence>
<evidence type="ECO:0000313" key="2">
    <source>
        <dbReference type="Proteomes" id="UP001054821"/>
    </source>
</evidence>
<name>A0AAD4YT57_PRUDU</name>
<keyword evidence="2" id="KW-1185">Reference proteome</keyword>
<protein>
    <submittedName>
        <fullName evidence="1">Uncharacterized protein</fullName>
    </submittedName>
</protein>
<gene>
    <name evidence="1" type="ORF">L3X38_040163</name>
</gene>
<dbReference type="AlphaFoldDB" id="A0AAD4YT57"/>